<dbReference type="STRING" id="33097.A0A150GF84"/>
<dbReference type="Proteomes" id="UP000075714">
    <property type="component" value="Unassembled WGS sequence"/>
</dbReference>
<keyword evidence="3" id="KW-1185">Reference proteome</keyword>
<accession>A0A150GF84</accession>
<proteinExistence type="predicted"/>
<gene>
    <name evidence="2" type="ORF">GPECTOR_27g690</name>
</gene>
<sequence>MQDLLPALYGVPREFGPGAIAEALTLLTPQRVRVFWVSKTHLPTPATAPGPVAVGEEGAAAAAGSAVLAAATAAPPAGPGDVKAAEAAAEDGGAATSSVSSSSAAGGGLQTEPIYGTQYGVGPLPAEWLEAWEAATPEDEPQ</sequence>
<feature type="compositionally biased region" description="Low complexity" evidence="1">
    <location>
        <begin position="72"/>
        <end position="104"/>
    </location>
</feature>
<dbReference type="SUPFAM" id="SSF63411">
    <property type="entry name" value="LuxS/MPP-like metallohydrolase"/>
    <property type="match status" value="1"/>
</dbReference>
<evidence type="ECO:0000313" key="2">
    <source>
        <dbReference type="EMBL" id="KXZ48519.1"/>
    </source>
</evidence>
<organism evidence="2 3">
    <name type="scientific">Gonium pectorale</name>
    <name type="common">Green alga</name>
    <dbReference type="NCBI Taxonomy" id="33097"/>
    <lineage>
        <taxon>Eukaryota</taxon>
        <taxon>Viridiplantae</taxon>
        <taxon>Chlorophyta</taxon>
        <taxon>core chlorophytes</taxon>
        <taxon>Chlorophyceae</taxon>
        <taxon>CS clade</taxon>
        <taxon>Chlamydomonadales</taxon>
        <taxon>Volvocaceae</taxon>
        <taxon>Gonium</taxon>
    </lineage>
</organism>
<comment type="caution">
    <text evidence="2">The sequence shown here is derived from an EMBL/GenBank/DDBJ whole genome shotgun (WGS) entry which is preliminary data.</text>
</comment>
<feature type="region of interest" description="Disordered" evidence="1">
    <location>
        <begin position="72"/>
        <end position="117"/>
    </location>
</feature>
<dbReference type="InterPro" id="IPR011249">
    <property type="entry name" value="Metalloenz_LuxS/M16"/>
</dbReference>
<protein>
    <submittedName>
        <fullName evidence="2">Uncharacterized protein</fullName>
    </submittedName>
</protein>
<dbReference type="AlphaFoldDB" id="A0A150GF84"/>
<evidence type="ECO:0000313" key="3">
    <source>
        <dbReference type="Proteomes" id="UP000075714"/>
    </source>
</evidence>
<dbReference type="GO" id="GO:0046872">
    <property type="term" value="F:metal ion binding"/>
    <property type="evidence" value="ECO:0007669"/>
    <property type="project" value="InterPro"/>
</dbReference>
<dbReference type="Gene3D" id="3.30.830.10">
    <property type="entry name" value="Metalloenzyme, LuxS/M16 peptidase-like"/>
    <property type="match status" value="1"/>
</dbReference>
<name>A0A150GF84_GONPE</name>
<dbReference type="EMBL" id="LSYV01000028">
    <property type="protein sequence ID" value="KXZ48519.1"/>
    <property type="molecule type" value="Genomic_DNA"/>
</dbReference>
<evidence type="ECO:0000256" key="1">
    <source>
        <dbReference type="SAM" id="MobiDB-lite"/>
    </source>
</evidence>
<reference evidence="3" key="1">
    <citation type="journal article" date="2016" name="Nat. Commun.">
        <title>The Gonium pectorale genome demonstrates co-option of cell cycle regulation during the evolution of multicellularity.</title>
        <authorList>
            <person name="Hanschen E.R."/>
            <person name="Marriage T.N."/>
            <person name="Ferris P.J."/>
            <person name="Hamaji T."/>
            <person name="Toyoda A."/>
            <person name="Fujiyama A."/>
            <person name="Neme R."/>
            <person name="Noguchi H."/>
            <person name="Minakuchi Y."/>
            <person name="Suzuki M."/>
            <person name="Kawai-Toyooka H."/>
            <person name="Smith D.R."/>
            <person name="Sparks H."/>
            <person name="Anderson J."/>
            <person name="Bakaric R."/>
            <person name="Luria V."/>
            <person name="Karger A."/>
            <person name="Kirschner M.W."/>
            <person name="Durand P.M."/>
            <person name="Michod R.E."/>
            <person name="Nozaki H."/>
            <person name="Olson B.J."/>
        </authorList>
    </citation>
    <scope>NUCLEOTIDE SEQUENCE [LARGE SCALE GENOMIC DNA]</scope>
    <source>
        <strain evidence="3">NIES-2863</strain>
    </source>
</reference>